<accession>A0A1X2ENB6</accession>
<name>A0A1X2ENB6_9MYCO</name>
<proteinExistence type="predicted"/>
<dbReference type="RefSeq" id="WP_085109143.1">
    <property type="nucleotide sequence ID" value="NZ_JACKSN010000029.1"/>
</dbReference>
<organism evidence="1 2">
    <name type="scientific">Mycolicibacillus trivialis</name>
    <dbReference type="NCBI Taxonomy" id="1798"/>
    <lineage>
        <taxon>Bacteria</taxon>
        <taxon>Bacillati</taxon>
        <taxon>Actinomycetota</taxon>
        <taxon>Actinomycetes</taxon>
        <taxon>Mycobacteriales</taxon>
        <taxon>Mycobacteriaceae</taxon>
        <taxon>Mycolicibacillus</taxon>
    </lineage>
</organism>
<dbReference type="InterPro" id="IPR019639">
    <property type="entry name" value="DUF2505"/>
</dbReference>
<evidence type="ECO:0000313" key="2">
    <source>
        <dbReference type="Proteomes" id="UP000193090"/>
    </source>
</evidence>
<dbReference type="STRING" id="1798.AWC30_05565"/>
<dbReference type="AlphaFoldDB" id="A0A1X2ENB6"/>
<sequence>MPRSFDLSADYPVDVEEVFAAFGDRQYWLARLAESGADVATLDALTVADDGTVDVSATQSLARWRLPALAAQFHRGDLDVVRREIWRPVQAGVSRGEVDAEVKGAPASLSSTARLAPLPSGSQLSVSATVRVNVPLVGGKLESFIAGALGDLLAAEQRFTASWLAEHR</sequence>
<comment type="caution">
    <text evidence="1">The sequence shown here is derived from an EMBL/GenBank/DDBJ whole genome shotgun (WGS) entry which is preliminary data.</text>
</comment>
<reference evidence="1 2" key="1">
    <citation type="submission" date="2016-01" db="EMBL/GenBank/DDBJ databases">
        <title>The new phylogeny of the genus Mycobacterium.</title>
        <authorList>
            <person name="Tarcisio F."/>
            <person name="Conor M."/>
            <person name="Antonella G."/>
            <person name="Elisabetta G."/>
            <person name="Giulia F.S."/>
            <person name="Sara T."/>
            <person name="Anna F."/>
            <person name="Clotilde B."/>
            <person name="Roberto B."/>
            <person name="Veronica D.S."/>
            <person name="Fabio R."/>
            <person name="Monica P."/>
            <person name="Olivier J."/>
            <person name="Enrico T."/>
            <person name="Nicola S."/>
        </authorList>
    </citation>
    <scope>NUCLEOTIDE SEQUENCE [LARGE SCALE GENOMIC DNA]</scope>
    <source>
        <strain evidence="1 2">DSM 44153</strain>
    </source>
</reference>
<dbReference type="EMBL" id="LQPZ01000013">
    <property type="protein sequence ID" value="ORX07028.1"/>
    <property type="molecule type" value="Genomic_DNA"/>
</dbReference>
<protein>
    <recommendedName>
        <fullName evidence="3">DUF2505 domain-containing protein</fullName>
    </recommendedName>
</protein>
<evidence type="ECO:0000313" key="1">
    <source>
        <dbReference type="EMBL" id="ORX07028.1"/>
    </source>
</evidence>
<dbReference type="Proteomes" id="UP000193090">
    <property type="component" value="Unassembled WGS sequence"/>
</dbReference>
<evidence type="ECO:0008006" key="3">
    <source>
        <dbReference type="Google" id="ProtNLM"/>
    </source>
</evidence>
<keyword evidence="2" id="KW-1185">Reference proteome</keyword>
<gene>
    <name evidence="1" type="ORF">AWC30_05565</name>
</gene>
<dbReference type="OrthoDB" id="5178774at2"/>
<dbReference type="Pfam" id="PF10698">
    <property type="entry name" value="DUF2505"/>
    <property type="match status" value="1"/>
</dbReference>